<evidence type="ECO:0000313" key="7">
    <source>
        <dbReference type="RefSeq" id="XP_022153705.1"/>
    </source>
</evidence>
<evidence type="ECO:0000259" key="4">
    <source>
        <dbReference type="SMART" id="SM00043"/>
    </source>
</evidence>
<keyword evidence="5" id="KW-1185">Reference proteome</keyword>
<dbReference type="GeneID" id="111021157"/>
<dbReference type="GO" id="GO:0004869">
    <property type="term" value="F:cysteine-type endopeptidase inhibitor activity"/>
    <property type="evidence" value="ECO:0007669"/>
    <property type="project" value="UniProtKB-KW"/>
</dbReference>
<dbReference type="Pfam" id="PF16845">
    <property type="entry name" value="SQAPI"/>
    <property type="match status" value="1"/>
</dbReference>
<dbReference type="Gene3D" id="3.10.450.10">
    <property type="match status" value="1"/>
</dbReference>
<feature type="compositionally biased region" description="Polar residues" evidence="3">
    <location>
        <begin position="1"/>
        <end position="10"/>
    </location>
</feature>
<feature type="domain" description="Cystatin" evidence="4">
    <location>
        <begin position="23"/>
        <end position="114"/>
    </location>
</feature>
<dbReference type="KEGG" id="mcha:111021157"/>
<evidence type="ECO:0000256" key="1">
    <source>
        <dbReference type="ARBA" id="ARBA00022690"/>
    </source>
</evidence>
<reference evidence="6 7" key="1">
    <citation type="submission" date="2025-04" db="UniProtKB">
        <authorList>
            <consortium name="RefSeq"/>
        </authorList>
    </citation>
    <scope>IDENTIFICATION</scope>
    <source>
        <strain evidence="6 7">OHB3-1</strain>
    </source>
</reference>
<dbReference type="KEGG" id="mcha:111021156"/>
<accession>A0A6J1DHK4</accession>
<keyword evidence="1" id="KW-0646">Protease inhibitor</keyword>
<keyword evidence="2" id="KW-0789">Thiol protease inhibitor</keyword>
<dbReference type="RefSeq" id="XP_022153705.1">
    <property type="nucleotide sequence ID" value="XM_022298013.1"/>
</dbReference>
<sequence>MSSSVANAPRQNDALLQGPKDDNIVGGWTPIENVEENSYVQEIGRFAVMEHNKQTGNHLKFLKVTKGWSQVVAGTNYRLILEAVNMAGMIWNYEAVVWDKPWEHSWTLISFIPLLKN</sequence>
<evidence type="ECO:0000313" key="6">
    <source>
        <dbReference type="RefSeq" id="XP_022153704.1"/>
    </source>
</evidence>
<dbReference type="PROSITE" id="PS00287">
    <property type="entry name" value="CYSTATIN"/>
    <property type="match status" value="1"/>
</dbReference>
<dbReference type="CDD" id="cd00042">
    <property type="entry name" value="CY"/>
    <property type="match status" value="1"/>
</dbReference>
<gene>
    <name evidence="7" type="primary">LOC111021157</name>
    <name evidence="6" type="synonym">LOC111021156</name>
</gene>
<evidence type="ECO:0000313" key="5">
    <source>
        <dbReference type="Proteomes" id="UP000504603"/>
    </source>
</evidence>
<dbReference type="InterPro" id="IPR046350">
    <property type="entry name" value="Cystatin_sf"/>
</dbReference>
<dbReference type="InterPro" id="IPR000010">
    <property type="entry name" value="Cystatin_dom"/>
</dbReference>
<dbReference type="SMART" id="SM00043">
    <property type="entry name" value="CY"/>
    <property type="match status" value="1"/>
</dbReference>
<dbReference type="InterPro" id="IPR018073">
    <property type="entry name" value="Prot_inh_cystat_CS"/>
</dbReference>
<dbReference type="PANTHER" id="PTHR47364:SF2">
    <property type="entry name" value="CYSTEINE PROTEINASE INHIBITOR 5"/>
    <property type="match status" value="1"/>
</dbReference>
<dbReference type="PANTHER" id="PTHR47364">
    <property type="entry name" value="CYSTEINE PROTEINASE INHIBITOR 5"/>
    <property type="match status" value="1"/>
</dbReference>
<name>A0A6J1DHK4_MOMCH</name>
<proteinExistence type="predicted"/>
<dbReference type="AlphaFoldDB" id="A0A6J1DHK4"/>
<dbReference type="Proteomes" id="UP000504603">
    <property type="component" value="Unplaced"/>
</dbReference>
<evidence type="ECO:0000256" key="3">
    <source>
        <dbReference type="SAM" id="MobiDB-lite"/>
    </source>
</evidence>
<dbReference type="RefSeq" id="XP_022153704.1">
    <property type="nucleotide sequence ID" value="XM_022298012.1"/>
</dbReference>
<organism evidence="5 7">
    <name type="scientific">Momordica charantia</name>
    <name type="common">Bitter gourd</name>
    <name type="synonym">Balsam pear</name>
    <dbReference type="NCBI Taxonomy" id="3673"/>
    <lineage>
        <taxon>Eukaryota</taxon>
        <taxon>Viridiplantae</taxon>
        <taxon>Streptophyta</taxon>
        <taxon>Embryophyta</taxon>
        <taxon>Tracheophyta</taxon>
        <taxon>Spermatophyta</taxon>
        <taxon>Magnoliopsida</taxon>
        <taxon>eudicotyledons</taxon>
        <taxon>Gunneridae</taxon>
        <taxon>Pentapetalae</taxon>
        <taxon>rosids</taxon>
        <taxon>fabids</taxon>
        <taxon>Cucurbitales</taxon>
        <taxon>Cucurbitaceae</taxon>
        <taxon>Momordiceae</taxon>
        <taxon>Momordica</taxon>
    </lineage>
</organism>
<feature type="region of interest" description="Disordered" evidence="3">
    <location>
        <begin position="1"/>
        <end position="21"/>
    </location>
</feature>
<evidence type="ECO:0000256" key="2">
    <source>
        <dbReference type="ARBA" id="ARBA00022704"/>
    </source>
</evidence>
<dbReference type="SUPFAM" id="SSF54403">
    <property type="entry name" value="Cystatin/monellin"/>
    <property type="match status" value="1"/>
</dbReference>
<dbReference type="OrthoDB" id="2016588at2759"/>
<protein>
    <submittedName>
        <fullName evidence="6 7">Cysteine proteinase inhibitor 1-like</fullName>
    </submittedName>
</protein>